<dbReference type="EMBL" id="CP000697">
    <property type="protein sequence ID" value="ABQ29623.1"/>
    <property type="molecule type" value="Genomic_DNA"/>
</dbReference>
<dbReference type="Proteomes" id="UP000000245">
    <property type="component" value="Chromosome"/>
</dbReference>
<proteinExistence type="predicted"/>
<evidence type="ECO:0000313" key="2">
    <source>
        <dbReference type="EMBL" id="ABQ29623.1"/>
    </source>
</evidence>
<evidence type="ECO:0000313" key="3">
    <source>
        <dbReference type="Proteomes" id="UP000000245"/>
    </source>
</evidence>
<dbReference type="AlphaFoldDB" id="A5FVJ1"/>
<evidence type="ECO:0000256" key="1">
    <source>
        <dbReference type="SAM" id="MobiDB-lite"/>
    </source>
</evidence>
<reference evidence="2 3" key="1">
    <citation type="submission" date="2007-05" db="EMBL/GenBank/DDBJ databases">
        <title>Complete sequence of chromosome of Acidiphilium cryptum JF-5.</title>
        <authorList>
            <consortium name="US DOE Joint Genome Institute"/>
            <person name="Copeland A."/>
            <person name="Lucas S."/>
            <person name="Lapidus A."/>
            <person name="Barry K."/>
            <person name="Detter J.C."/>
            <person name="Glavina del Rio T."/>
            <person name="Hammon N."/>
            <person name="Israni S."/>
            <person name="Dalin E."/>
            <person name="Tice H."/>
            <person name="Pitluck S."/>
            <person name="Sims D."/>
            <person name="Brettin T."/>
            <person name="Bruce D."/>
            <person name="Han C."/>
            <person name="Schmutz J."/>
            <person name="Larimer F."/>
            <person name="Land M."/>
            <person name="Hauser L."/>
            <person name="Kyrpides N."/>
            <person name="Kim E."/>
            <person name="Magnuson T."/>
            <person name="Richardson P."/>
        </authorList>
    </citation>
    <scope>NUCLEOTIDE SEQUENCE [LARGE SCALE GENOMIC DNA]</scope>
    <source>
        <strain evidence="2 3">JF-5</strain>
    </source>
</reference>
<accession>A5FVJ1</accession>
<protein>
    <submittedName>
        <fullName evidence="2">Uncharacterized protein</fullName>
    </submittedName>
</protein>
<feature type="region of interest" description="Disordered" evidence="1">
    <location>
        <begin position="1"/>
        <end position="24"/>
    </location>
</feature>
<dbReference type="KEGG" id="acr:Acry_0398"/>
<name>A5FVJ1_ACICJ</name>
<gene>
    <name evidence="2" type="ordered locus">Acry_0398</name>
</gene>
<dbReference type="STRING" id="349163.Acry_0398"/>
<keyword evidence="3" id="KW-1185">Reference proteome</keyword>
<dbReference type="HOGENOM" id="CLU_2299559_0_0_5"/>
<sequence length="100" mass="11165">MKKTIQSIADRDSHDQRRHHFGAQPRCDAERIGPLVLLRALSGGLVEPGAAARSGKALIEIAPIIWPLSRFVTHFHTLTPADRRQRLLPTLPFQVNISRA</sequence>
<organism evidence="2 3">
    <name type="scientific">Acidiphilium cryptum (strain JF-5)</name>
    <dbReference type="NCBI Taxonomy" id="349163"/>
    <lineage>
        <taxon>Bacteria</taxon>
        <taxon>Pseudomonadati</taxon>
        <taxon>Pseudomonadota</taxon>
        <taxon>Alphaproteobacteria</taxon>
        <taxon>Acetobacterales</taxon>
        <taxon>Acidocellaceae</taxon>
        <taxon>Acidiphilium</taxon>
    </lineage>
</organism>